<comment type="catalytic activity">
    <reaction evidence="7 9">
        <text>L-ribulose + ATP = L-ribulose 5-phosphate + ADP + H(+)</text>
        <dbReference type="Rhea" id="RHEA:22072"/>
        <dbReference type="ChEBI" id="CHEBI:15378"/>
        <dbReference type="ChEBI" id="CHEBI:16880"/>
        <dbReference type="ChEBI" id="CHEBI:30616"/>
        <dbReference type="ChEBI" id="CHEBI:58226"/>
        <dbReference type="ChEBI" id="CHEBI:456216"/>
        <dbReference type="EC" id="2.7.1.16"/>
    </reaction>
</comment>
<dbReference type="InterPro" id="IPR043129">
    <property type="entry name" value="ATPase_NBD"/>
</dbReference>
<dbReference type="InterPro" id="IPR005929">
    <property type="entry name" value="Ribulokinase"/>
</dbReference>
<keyword evidence="4 7" id="KW-0067">ATP-binding</keyword>
<evidence type="ECO:0000256" key="3">
    <source>
        <dbReference type="ARBA" id="ARBA00022777"/>
    </source>
</evidence>
<dbReference type="GO" id="GO:0019150">
    <property type="term" value="F:D-ribulokinase activity"/>
    <property type="evidence" value="ECO:0007669"/>
    <property type="project" value="RHEA"/>
</dbReference>
<comment type="catalytic activity">
    <reaction evidence="7">
        <text>D-ribulose + ATP = D-ribulose 5-phosphate + ADP + H(+)</text>
        <dbReference type="Rhea" id="RHEA:17601"/>
        <dbReference type="ChEBI" id="CHEBI:15378"/>
        <dbReference type="ChEBI" id="CHEBI:17173"/>
        <dbReference type="ChEBI" id="CHEBI:30616"/>
        <dbReference type="ChEBI" id="CHEBI:58121"/>
        <dbReference type="ChEBI" id="CHEBI:456216"/>
        <dbReference type="EC" id="2.7.1.16"/>
    </reaction>
</comment>
<keyword evidence="1 7" id="KW-0808">Transferase</keyword>
<dbReference type="Proteomes" id="UP000321363">
    <property type="component" value="Unassembled WGS sequence"/>
</dbReference>
<dbReference type="UniPathway" id="UPA00145">
    <property type="reaction ID" value="UER00566"/>
</dbReference>
<comment type="similarity">
    <text evidence="7 9">Belongs to the ribulokinase family.</text>
</comment>
<dbReference type="GO" id="GO:0005737">
    <property type="term" value="C:cytoplasm"/>
    <property type="evidence" value="ECO:0007669"/>
    <property type="project" value="TreeGrafter"/>
</dbReference>
<evidence type="ECO:0000313" key="12">
    <source>
        <dbReference type="EMBL" id="TXC90548.1"/>
    </source>
</evidence>
<comment type="caution">
    <text evidence="12">The sequence shown here is derived from an EMBL/GenBank/DDBJ whole genome shotgun (WGS) entry which is preliminary data.</text>
</comment>
<comment type="pathway">
    <text evidence="7 9">Carbohydrate degradation; L-arabinose degradation via L-ribulose; D-xylulose 5-phosphate from L-arabinose (bacterial route): step 2/3.</text>
</comment>
<dbReference type="InterPro" id="IPR018484">
    <property type="entry name" value="FGGY_N"/>
</dbReference>
<dbReference type="EMBL" id="VOQF01000006">
    <property type="protein sequence ID" value="TXC90548.1"/>
    <property type="molecule type" value="Genomic_DNA"/>
</dbReference>
<dbReference type="AlphaFoldDB" id="A0A5C6VZQ0"/>
<dbReference type="HAMAP" id="MF_00520">
    <property type="entry name" value="Ribulokinase"/>
    <property type="match status" value="1"/>
</dbReference>
<keyword evidence="13" id="KW-1185">Reference proteome</keyword>
<dbReference type="RefSeq" id="WP_146948701.1">
    <property type="nucleotide sequence ID" value="NZ_VOQF01000006.1"/>
</dbReference>
<dbReference type="EC" id="2.7.1.16" evidence="7 8"/>
<evidence type="ECO:0000256" key="9">
    <source>
        <dbReference type="RuleBase" id="RU003455"/>
    </source>
</evidence>
<dbReference type="CDD" id="cd07781">
    <property type="entry name" value="ASKHA_NBD_FGGY_L-RBK"/>
    <property type="match status" value="1"/>
</dbReference>
<keyword evidence="5 7" id="KW-0054">Arabinose catabolism</keyword>
<dbReference type="PANTHER" id="PTHR43435:SF4">
    <property type="entry name" value="FGGY CARBOHYDRATE KINASE DOMAIN-CONTAINING PROTEIN"/>
    <property type="match status" value="1"/>
</dbReference>
<accession>A0A5C6VZQ0</accession>
<protein>
    <recommendedName>
        <fullName evidence="7 8">Ribulokinase</fullName>
        <ecNumber evidence="7 8">2.7.1.16</ecNumber>
    </recommendedName>
</protein>
<dbReference type="GO" id="GO:0019569">
    <property type="term" value="P:L-arabinose catabolic process to D-xylulose 5-phosphate"/>
    <property type="evidence" value="ECO:0007669"/>
    <property type="project" value="UniProtKB-UniRule"/>
</dbReference>
<dbReference type="Pfam" id="PF00370">
    <property type="entry name" value="FGGY_N"/>
    <property type="match status" value="1"/>
</dbReference>
<evidence type="ECO:0000256" key="1">
    <source>
        <dbReference type="ARBA" id="ARBA00022679"/>
    </source>
</evidence>
<dbReference type="NCBIfam" id="TIGR01234">
    <property type="entry name" value="L-ribulokinase"/>
    <property type="match status" value="1"/>
</dbReference>
<evidence type="ECO:0000256" key="8">
    <source>
        <dbReference type="NCBIfam" id="TIGR01234"/>
    </source>
</evidence>
<dbReference type="Pfam" id="PF02782">
    <property type="entry name" value="FGGY_C"/>
    <property type="match status" value="1"/>
</dbReference>
<feature type="domain" description="Carbohydrate kinase FGGY N-terminal" evidence="10">
    <location>
        <begin position="6"/>
        <end position="279"/>
    </location>
</feature>
<evidence type="ECO:0000256" key="7">
    <source>
        <dbReference type="HAMAP-Rule" id="MF_00520"/>
    </source>
</evidence>
<dbReference type="GO" id="GO:0005524">
    <property type="term" value="F:ATP binding"/>
    <property type="evidence" value="ECO:0007669"/>
    <property type="project" value="UniProtKB-UniRule"/>
</dbReference>
<keyword evidence="6 7" id="KW-0119">Carbohydrate metabolism</keyword>
<evidence type="ECO:0000256" key="5">
    <source>
        <dbReference type="ARBA" id="ARBA00022935"/>
    </source>
</evidence>
<evidence type="ECO:0000256" key="6">
    <source>
        <dbReference type="ARBA" id="ARBA00023277"/>
    </source>
</evidence>
<evidence type="ECO:0000259" key="11">
    <source>
        <dbReference type="Pfam" id="PF02782"/>
    </source>
</evidence>
<sequence length="569" mass="62846">MKITKYSVGVDYGTQSGRAVLVDVGTGRIIATAVKPYTHGVMNEFLPYGRTKLENDWALQHPTDYIEVLETTIPDVLKQANVSANDVIGIGIDFTACTVLPINKYGTPLCQLIEFKNQPHSYVKLWKHHAAQKEANRLNEIAVARGEKFLKRFGGKISSESLFPKLWQVLNEAPEIYEAADQFVEATDWVVYKLTGDLKRNSCTSGYKAMWHKQEGYPSKEFFKALDPRLENIVEEKLSYDILPIGSKAGELTKRAAELIGLNQGTAVAIGNVDAHVALPAVGITEPGKLLMIMGTSTCHILLGDEEKLVPGICGVVEDGVIPGLMGYEAGQSCVGDHFEWFTENCLPASYHAEAKEKGIGIHQLLTDKAAKLDVGESGLLALDWWNGNRSTLNDADLTGVLLGATLLTKPEEIYRALIEATAYGTRKIIEAFRNSGVPINEVYACGGIAEKNDLMMQIYSDVINMDIRISATSQTPALGSAMFGAVAAGKERGGYDDIKVAAKKMARLKDFKYQPIQHNSKVYEQLYTEYSRLYDYFGNDENNVMKNLKKIKQSNNLKQEQKSLNKAK</sequence>
<evidence type="ECO:0000259" key="10">
    <source>
        <dbReference type="Pfam" id="PF00370"/>
    </source>
</evidence>
<evidence type="ECO:0000313" key="13">
    <source>
        <dbReference type="Proteomes" id="UP000321363"/>
    </source>
</evidence>
<keyword evidence="2 7" id="KW-0547">Nucleotide-binding</keyword>
<feature type="domain" description="Carbohydrate kinase FGGY C-terminal" evidence="11">
    <location>
        <begin position="291"/>
        <end position="489"/>
    </location>
</feature>
<reference evidence="12 13" key="1">
    <citation type="journal article" date="2005" name="Int. J. Syst. Evol. Microbiol.">
        <title>Bacillus litoralis sp. nov., isolated from a tidal flat of the Yellow Sea in Korea.</title>
        <authorList>
            <person name="Yoon J.H."/>
            <person name="Oh T.K."/>
        </authorList>
    </citation>
    <scope>NUCLEOTIDE SEQUENCE [LARGE SCALE GENOMIC DNA]</scope>
    <source>
        <strain evidence="12 13">SW-211</strain>
    </source>
</reference>
<name>A0A5C6VZQ0_9BACI</name>
<dbReference type="SUPFAM" id="SSF53067">
    <property type="entry name" value="Actin-like ATPase domain"/>
    <property type="match status" value="2"/>
</dbReference>
<dbReference type="InterPro" id="IPR000577">
    <property type="entry name" value="Carb_kinase_FGGY"/>
</dbReference>
<evidence type="ECO:0000256" key="2">
    <source>
        <dbReference type="ARBA" id="ARBA00022741"/>
    </source>
</evidence>
<dbReference type="OrthoDB" id="9805576at2"/>
<evidence type="ECO:0000256" key="4">
    <source>
        <dbReference type="ARBA" id="ARBA00022840"/>
    </source>
</evidence>
<dbReference type="Gene3D" id="3.30.420.40">
    <property type="match status" value="2"/>
</dbReference>
<dbReference type="NCBIfam" id="NF003154">
    <property type="entry name" value="PRK04123.1"/>
    <property type="match status" value="1"/>
</dbReference>
<dbReference type="PANTHER" id="PTHR43435">
    <property type="entry name" value="RIBULOKINASE"/>
    <property type="match status" value="1"/>
</dbReference>
<dbReference type="InterPro" id="IPR018485">
    <property type="entry name" value="FGGY_C"/>
</dbReference>
<dbReference type="PIRSF" id="PIRSF000538">
    <property type="entry name" value="GlpK"/>
    <property type="match status" value="1"/>
</dbReference>
<dbReference type="GO" id="GO:0008741">
    <property type="term" value="F:ribulokinase activity"/>
    <property type="evidence" value="ECO:0007669"/>
    <property type="project" value="UniProtKB-UniRule"/>
</dbReference>
<gene>
    <name evidence="7 12" type="primary">araB</name>
    <name evidence="12" type="ORF">FS935_11550</name>
</gene>
<proteinExistence type="inferred from homology"/>
<organism evidence="12 13">
    <name type="scientific">Metabacillus litoralis</name>
    <dbReference type="NCBI Taxonomy" id="152268"/>
    <lineage>
        <taxon>Bacteria</taxon>
        <taxon>Bacillati</taxon>
        <taxon>Bacillota</taxon>
        <taxon>Bacilli</taxon>
        <taxon>Bacillales</taxon>
        <taxon>Bacillaceae</taxon>
        <taxon>Metabacillus</taxon>
    </lineage>
</organism>
<keyword evidence="3 7" id="KW-0418">Kinase</keyword>